<keyword evidence="2" id="KW-1185">Reference proteome</keyword>
<organism evidence="1 2">
    <name type="scientific">Nonomuraea africana</name>
    <dbReference type="NCBI Taxonomy" id="46171"/>
    <lineage>
        <taxon>Bacteria</taxon>
        <taxon>Bacillati</taxon>
        <taxon>Actinomycetota</taxon>
        <taxon>Actinomycetes</taxon>
        <taxon>Streptosporangiales</taxon>
        <taxon>Streptosporangiaceae</taxon>
        <taxon>Nonomuraea</taxon>
    </lineage>
</organism>
<gene>
    <name evidence="1" type="ORF">H4W81_000435</name>
</gene>
<proteinExistence type="predicted"/>
<sequence>MAKELTIVDFKIGDLNGPSWYAVHVAGTAGLGS</sequence>
<evidence type="ECO:0000313" key="2">
    <source>
        <dbReference type="Proteomes" id="UP000661607"/>
    </source>
</evidence>
<accession>A0ABR9K6L8</accession>
<comment type="caution">
    <text evidence="1">The sequence shown here is derived from an EMBL/GenBank/DDBJ whole genome shotgun (WGS) entry which is preliminary data.</text>
</comment>
<protein>
    <submittedName>
        <fullName evidence="1">Uncharacterized protein</fullName>
    </submittedName>
</protein>
<reference evidence="1 2" key="1">
    <citation type="submission" date="2020-10" db="EMBL/GenBank/DDBJ databases">
        <title>Sequencing the genomes of 1000 actinobacteria strains.</title>
        <authorList>
            <person name="Klenk H.-P."/>
        </authorList>
    </citation>
    <scope>NUCLEOTIDE SEQUENCE [LARGE SCALE GENOMIC DNA]</scope>
    <source>
        <strain evidence="1 2">DSM 43748</strain>
    </source>
</reference>
<evidence type="ECO:0000313" key="1">
    <source>
        <dbReference type="EMBL" id="MBE1557656.1"/>
    </source>
</evidence>
<dbReference type="Proteomes" id="UP000661607">
    <property type="component" value="Unassembled WGS sequence"/>
</dbReference>
<name>A0ABR9K6L8_9ACTN</name>
<dbReference type="EMBL" id="JADBEF010000001">
    <property type="protein sequence ID" value="MBE1557656.1"/>
    <property type="molecule type" value="Genomic_DNA"/>
</dbReference>